<gene>
    <name evidence="1" type="ORF">Plil01_001597800</name>
</gene>
<sequence>MSLSNLFTSRRLSCGSQESGSLASHLTRYLYFPEHSVSINSNDVSIMNDAMIGEDAPKKYTLSDDEIDEIRDQKRSKQAVVEIFDVYPVLADLRIHPVDANGCQLTKYYDGREAKTYIIRLKKVVLVPSISWSETYDYIGVILTNDVRFLTYINEKRERNEMAKEDKDTPR</sequence>
<protein>
    <submittedName>
        <fullName evidence="1">Unnamed protein product</fullName>
    </submittedName>
</protein>
<organism evidence="1 2">
    <name type="scientific">Phytophthora lilii</name>
    <dbReference type="NCBI Taxonomy" id="2077276"/>
    <lineage>
        <taxon>Eukaryota</taxon>
        <taxon>Sar</taxon>
        <taxon>Stramenopiles</taxon>
        <taxon>Oomycota</taxon>
        <taxon>Peronosporomycetes</taxon>
        <taxon>Peronosporales</taxon>
        <taxon>Peronosporaceae</taxon>
        <taxon>Phytophthora</taxon>
    </lineage>
</organism>
<dbReference type="EMBL" id="BSXW01001631">
    <property type="protein sequence ID" value="GMF38108.1"/>
    <property type="molecule type" value="Genomic_DNA"/>
</dbReference>
<reference evidence="1" key="1">
    <citation type="submission" date="2023-04" db="EMBL/GenBank/DDBJ databases">
        <title>Phytophthora lilii NBRC 32176.</title>
        <authorList>
            <person name="Ichikawa N."/>
            <person name="Sato H."/>
            <person name="Tonouchi N."/>
        </authorList>
    </citation>
    <scope>NUCLEOTIDE SEQUENCE</scope>
    <source>
        <strain evidence="1">NBRC 32176</strain>
    </source>
</reference>
<evidence type="ECO:0000313" key="1">
    <source>
        <dbReference type="EMBL" id="GMF38108.1"/>
    </source>
</evidence>
<keyword evidence="2" id="KW-1185">Reference proteome</keyword>
<comment type="caution">
    <text evidence="1">The sequence shown here is derived from an EMBL/GenBank/DDBJ whole genome shotgun (WGS) entry which is preliminary data.</text>
</comment>
<accession>A0A9W6XGN4</accession>
<evidence type="ECO:0000313" key="2">
    <source>
        <dbReference type="Proteomes" id="UP001165083"/>
    </source>
</evidence>
<dbReference type="AlphaFoldDB" id="A0A9W6XGN4"/>
<dbReference type="Proteomes" id="UP001165083">
    <property type="component" value="Unassembled WGS sequence"/>
</dbReference>
<name>A0A9W6XGN4_9STRA</name>
<proteinExistence type="predicted"/>